<evidence type="ECO:0000259" key="3">
    <source>
        <dbReference type="Pfam" id="PF04419"/>
    </source>
</evidence>
<comment type="caution">
    <text evidence="4">The sequence shown here is derived from an EMBL/GenBank/DDBJ whole genome shotgun (WGS) entry which is preliminary data.</text>
</comment>
<proteinExistence type="inferred from homology"/>
<evidence type="ECO:0000256" key="2">
    <source>
        <dbReference type="SAM" id="MobiDB-lite"/>
    </source>
</evidence>
<feature type="domain" description="Small EDRK-rich factor-like N-terminal" evidence="3">
    <location>
        <begin position="37"/>
        <end position="65"/>
    </location>
</feature>
<protein>
    <recommendedName>
        <fullName evidence="3">Small EDRK-rich factor-like N-terminal domain-containing protein</fullName>
    </recommendedName>
</protein>
<evidence type="ECO:0000313" key="5">
    <source>
        <dbReference type="Proteomes" id="UP000729402"/>
    </source>
</evidence>
<accession>A0A8J5WJ12</accession>
<dbReference type="InterPro" id="IPR007513">
    <property type="entry name" value="SERF-like_N"/>
</dbReference>
<gene>
    <name evidence="4" type="ORF">GUJ93_ZPchr0011g28832</name>
</gene>
<comment type="similarity">
    <text evidence="1">Belongs to the SERF family.</text>
</comment>
<feature type="compositionally biased region" description="Basic and acidic residues" evidence="2">
    <location>
        <begin position="94"/>
        <end position="103"/>
    </location>
</feature>
<reference evidence="4" key="2">
    <citation type="submission" date="2021-02" db="EMBL/GenBank/DDBJ databases">
        <authorList>
            <person name="Kimball J.A."/>
            <person name="Haas M.W."/>
            <person name="Macchietto M."/>
            <person name="Kono T."/>
            <person name="Duquette J."/>
            <person name="Shao M."/>
        </authorList>
    </citation>
    <scope>NUCLEOTIDE SEQUENCE</scope>
    <source>
        <tissue evidence="4">Fresh leaf tissue</tissue>
    </source>
</reference>
<organism evidence="4 5">
    <name type="scientific">Zizania palustris</name>
    <name type="common">Northern wild rice</name>
    <dbReference type="NCBI Taxonomy" id="103762"/>
    <lineage>
        <taxon>Eukaryota</taxon>
        <taxon>Viridiplantae</taxon>
        <taxon>Streptophyta</taxon>
        <taxon>Embryophyta</taxon>
        <taxon>Tracheophyta</taxon>
        <taxon>Spermatophyta</taxon>
        <taxon>Magnoliopsida</taxon>
        <taxon>Liliopsida</taxon>
        <taxon>Poales</taxon>
        <taxon>Poaceae</taxon>
        <taxon>BOP clade</taxon>
        <taxon>Oryzoideae</taxon>
        <taxon>Oryzeae</taxon>
        <taxon>Zizaniinae</taxon>
        <taxon>Zizania</taxon>
    </lineage>
</organism>
<name>A0A8J5WJ12_ZIZPA</name>
<reference evidence="4" key="1">
    <citation type="journal article" date="2021" name="bioRxiv">
        <title>Whole Genome Assembly and Annotation of Northern Wild Rice, Zizania palustris L., Supports a Whole Genome Duplication in the Zizania Genus.</title>
        <authorList>
            <person name="Haas M."/>
            <person name="Kono T."/>
            <person name="Macchietto M."/>
            <person name="Millas R."/>
            <person name="McGilp L."/>
            <person name="Shao M."/>
            <person name="Duquette J."/>
            <person name="Hirsch C.N."/>
            <person name="Kimball J."/>
        </authorList>
    </citation>
    <scope>NUCLEOTIDE SEQUENCE</scope>
    <source>
        <tissue evidence="4">Fresh leaf tissue</tissue>
    </source>
</reference>
<dbReference type="EMBL" id="JAAALK010000081">
    <property type="protein sequence ID" value="KAG8089737.1"/>
    <property type="molecule type" value="Genomic_DNA"/>
</dbReference>
<evidence type="ECO:0000313" key="4">
    <source>
        <dbReference type="EMBL" id="KAG8089737.1"/>
    </source>
</evidence>
<dbReference type="PANTHER" id="PTHR13596:SF12">
    <property type="entry name" value="OS11G0425600 PROTEIN"/>
    <property type="match status" value="1"/>
</dbReference>
<dbReference type="Pfam" id="PF04419">
    <property type="entry name" value="SERF-like_N"/>
    <property type="match status" value="1"/>
</dbReference>
<dbReference type="InterPro" id="IPR040211">
    <property type="entry name" value="SERF1/2-like"/>
</dbReference>
<dbReference type="PANTHER" id="PTHR13596">
    <property type="entry name" value="SMALL EDRK-RICH FACTOR 1"/>
    <property type="match status" value="1"/>
</dbReference>
<dbReference type="Proteomes" id="UP000729402">
    <property type="component" value="Unassembled WGS sequence"/>
</dbReference>
<sequence>MQTWVVKVEVVDEEGEVTVGVEGSTVTVGEVCGVKSQRERDRERAQARKPNGKGSQDGLTPEQRRERDKKALEEKAAKKAAQSAGGAGGTSTDSKNKSDGGKK</sequence>
<feature type="compositionally biased region" description="Basic and acidic residues" evidence="2">
    <location>
        <begin position="62"/>
        <end position="77"/>
    </location>
</feature>
<feature type="compositionally biased region" description="Basic and acidic residues" evidence="2">
    <location>
        <begin position="36"/>
        <end position="46"/>
    </location>
</feature>
<feature type="region of interest" description="Disordered" evidence="2">
    <location>
        <begin position="32"/>
        <end position="103"/>
    </location>
</feature>
<dbReference type="AlphaFoldDB" id="A0A8J5WJ12"/>
<keyword evidence="5" id="KW-1185">Reference proteome</keyword>
<evidence type="ECO:0000256" key="1">
    <source>
        <dbReference type="ARBA" id="ARBA00007309"/>
    </source>
</evidence>